<organism evidence="2 3">
    <name type="scientific">Melittangium boletus DSM 14713</name>
    <dbReference type="NCBI Taxonomy" id="1294270"/>
    <lineage>
        <taxon>Bacteria</taxon>
        <taxon>Pseudomonadati</taxon>
        <taxon>Myxococcota</taxon>
        <taxon>Myxococcia</taxon>
        <taxon>Myxococcales</taxon>
        <taxon>Cystobacterineae</taxon>
        <taxon>Archangiaceae</taxon>
        <taxon>Melittangium</taxon>
    </lineage>
</organism>
<gene>
    <name evidence="2" type="ORF">MEBOL_002738</name>
</gene>
<evidence type="ECO:0000313" key="3">
    <source>
        <dbReference type="Proteomes" id="UP000217289"/>
    </source>
</evidence>
<reference evidence="2 3" key="1">
    <citation type="submission" date="2017-06" db="EMBL/GenBank/DDBJ databases">
        <authorList>
            <person name="Kim H.J."/>
            <person name="Triplett B.A."/>
        </authorList>
    </citation>
    <scope>NUCLEOTIDE SEQUENCE [LARGE SCALE GENOMIC DNA]</scope>
    <source>
        <strain evidence="2 3">DSM 14713</strain>
    </source>
</reference>
<dbReference type="RefSeq" id="WP_245919731.1">
    <property type="nucleotide sequence ID" value="NZ_CP022163.1"/>
</dbReference>
<feature type="compositionally biased region" description="Pro residues" evidence="1">
    <location>
        <begin position="58"/>
        <end position="81"/>
    </location>
</feature>
<accession>A0A250IBS0</accession>
<sequence>MRGWWGAWAVSAVVACGCGSPDDKTNSRGTDKPVVSTDPSTDQQPPIPEVPGAETPLPDLPTIPPPKDTDPPPPDTEPSPPEVTVGPWPDEPVVNYSSRYGLGGRIQGVAVDDGYNIWMLDGDRIGVLRPGDSAPRWASGVGQAAQGFGPDRLALGSSVICGGSAGRAYVGYLAAELDEAFIYSPDGRSFPRYDDPDPARFDTVRYQEYMKGDLDAVKLTADGQVVLEEHLGRSARSNGPQNVGIRNTNDHHFDEDRSVFSCTKVMRGLHRGDVYIGTNHGVTRIRGLVYNSHRHPVWFKPKPPPSTGETQMAGYTYGLGIAQNGDVLIGNDWQLGVVTPSKALADWDRVDPNLNQDQLNSYLPELNSQEDKDFWRGVQQTTDGKYYAASKDFGLWNFDILRPSTARGTKVPGVPTDRLTSIAATDDGSLFIGTVGFGLWRLDAQKQLTHVEGVDGVRVTQLVYDPTVKPAMLYVLTDAGLTVLRGY</sequence>
<dbReference type="Proteomes" id="UP000217289">
    <property type="component" value="Chromosome"/>
</dbReference>
<feature type="region of interest" description="Disordered" evidence="1">
    <location>
        <begin position="19"/>
        <end position="90"/>
    </location>
</feature>
<evidence type="ECO:0008006" key="4">
    <source>
        <dbReference type="Google" id="ProtNLM"/>
    </source>
</evidence>
<dbReference type="AlphaFoldDB" id="A0A250IBS0"/>
<dbReference type="PROSITE" id="PS51257">
    <property type="entry name" value="PROKAR_LIPOPROTEIN"/>
    <property type="match status" value="1"/>
</dbReference>
<dbReference type="EMBL" id="CP022163">
    <property type="protein sequence ID" value="ATB29289.1"/>
    <property type="molecule type" value="Genomic_DNA"/>
</dbReference>
<dbReference type="InterPro" id="IPR015943">
    <property type="entry name" value="WD40/YVTN_repeat-like_dom_sf"/>
</dbReference>
<dbReference type="Gene3D" id="2.130.10.10">
    <property type="entry name" value="YVTN repeat-like/Quinoprotein amine dehydrogenase"/>
    <property type="match status" value="1"/>
</dbReference>
<name>A0A250IBS0_9BACT</name>
<dbReference type="SUPFAM" id="SSF63829">
    <property type="entry name" value="Calcium-dependent phosphotriesterase"/>
    <property type="match status" value="1"/>
</dbReference>
<evidence type="ECO:0000256" key="1">
    <source>
        <dbReference type="SAM" id="MobiDB-lite"/>
    </source>
</evidence>
<dbReference type="KEGG" id="mbd:MEBOL_002738"/>
<evidence type="ECO:0000313" key="2">
    <source>
        <dbReference type="EMBL" id="ATB29289.1"/>
    </source>
</evidence>
<keyword evidence="3" id="KW-1185">Reference proteome</keyword>
<protein>
    <recommendedName>
        <fullName evidence="4">Lipoprotein</fullName>
    </recommendedName>
</protein>
<proteinExistence type="predicted"/>
<feature type="compositionally biased region" description="Basic and acidic residues" evidence="1">
    <location>
        <begin position="21"/>
        <end position="31"/>
    </location>
</feature>